<evidence type="ECO:0000256" key="2">
    <source>
        <dbReference type="SAM" id="MobiDB-lite"/>
    </source>
</evidence>
<evidence type="ECO:0000256" key="1">
    <source>
        <dbReference type="RuleBase" id="RU003682"/>
    </source>
</evidence>
<dbReference type="PROSITE" id="PS51471">
    <property type="entry name" value="FE2OG_OXY"/>
    <property type="match status" value="1"/>
</dbReference>
<evidence type="ECO:0000313" key="4">
    <source>
        <dbReference type="EMBL" id="TFK96053.1"/>
    </source>
</evidence>
<dbReference type="InterPro" id="IPR027443">
    <property type="entry name" value="IPNS-like_sf"/>
</dbReference>
<protein>
    <submittedName>
        <fullName evidence="4">Clavaminate synthase-like protein</fullName>
    </submittedName>
</protein>
<comment type="similarity">
    <text evidence="1">Belongs to the iron/ascorbate-dependent oxidoreductase family.</text>
</comment>
<sequence>MSANTAHTVPPFPADVPSHLLSIIDYRKLKDGDGLELDKLWMAATRHGFWYLVNHGSVTEAADMFQLTSETMALPLEEKLMYEQGDNGKSFGYKAKGAYVTDSAGNVDNVEFFNVAIDDALSFPHVTHKRYPPVVNGRMEPTVRPFVIKTSEICKTLLEAFEGRLGLPDSSLCRLHFANETSSGEARCTYSVVRPPLDSHSQNRVSLLAHTDFGSLTVLHNHRVGGLQVLLPGSDEWKYIQPLPGHLICNIGDALSIFSGGILQSSLHRVVSPPGEQLTCERISVAMFLRPSRSVILRALVESSDTIALAVNKHRRQGGTMDFDTGSTMSEWHARRLKNHRINNVKRQGPNTWLAGKGTEHSKLACTA</sequence>
<dbReference type="SUPFAM" id="SSF51197">
    <property type="entry name" value="Clavaminate synthase-like"/>
    <property type="match status" value="1"/>
</dbReference>
<keyword evidence="5" id="KW-1185">Reference proteome</keyword>
<dbReference type="EMBL" id="ML178867">
    <property type="protein sequence ID" value="TFK96053.1"/>
    <property type="molecule type" value="Genomic_DNA"/>
</dbReference>
<feature type="region of interest" description="Disordered" evidence="2">
    <location>
        <begin position="348"/>
        <end position="368"/>
    </location>
</feature>
<dbReference type="GO" id="GO:0046872">
    <property type="term" value="F:metal ion binding"/>
    <property type="evidence" value="ECO:0007669"/>
    <property type="project" value="UniProtKB-KW"/>
</dbReference>
<dbReference type="InterPro" id="IPR044861">
    <property type="entry name" value="IPNS-like_FE2OG_OXY"/>
</dbReference>
<feature type="domain" description="Fe2OG dioxygenase" evidence="3">
    <location>
        <begin position="189"/>
        <end position="291"/>
    </location>
</feature>
<keyword evidence="1" id="KW-0560">Oxidoreductase</keyword>
<dbReference type="InterPro" id="IPR050231">
    <property type="entry name" value="Iron_ascorbate_oxido_reductase"/>
</dbReference>
<organism evidence="4 5">
    <name type="scientific">Pterulicium gracile</name>
    <dbReference type="NCBI Taxonomy" id="1884261"/>
    <lineage>
        <taxon>Eukaryota</taxon>
        <taxon>Fungi</taxon>
        <taxon>Dikarya</taxon>
        <taxon>Basidiomycota</taxon>
        <taxon>Agaricomycotina</taxon>
        <taxon>Agaricomycetes</taxon>
        <taxon>Agaricomycetidae</taxon>
        <taxon>Agaricales</taxon>
        <taxon>Pleurotineae</taxon>
        <taxon>Pterulaceae</taxon>
        <taxon>Pterulicium</taxon>
    </lineage>
</organism>
<evidence type="ECO:0000313" key="5">
    <source>
        <dbReference type="Proteomes" id="UP000305067"/>
    </source>
</evidence>
<dbReference type="Gene3D" id="2.60.120.330">
    <property type="entry name" value="B-lactam Antibiotic, Isopenicillin N Synthase, Chain"/>
    <property type="match status" value="1"/>
</dbReference>
<proteinExistence type="inferred from homology"/>
<keyword evidence="1" id="KW-0408">Iron</keyword>
<dbReference type="InterPro" id="IPR026992">
    <property type="entry name" value="DIOX_N"/>
</dbReference>
<gene>
    <name evidence="4" type="ORF">BDV98DRAFT_341771</name>
</gene>
<dbReference type="PANTHER" id="PTHR47990">
    <property type="entry name" value="2-OXOGLUTARATE (2OG) AND FE(II)-DEPENDENT OXYGENASE SUPERFAMILY PROTEIN-RELATED"/>
    <property type="match status" value="1"/>
</dbReference>
<feature type="compositionally biased region" description="Basic and acidic residues" evidence="2">
    <location>
        <begin position="358"/>
        <end position="368"/>
    </location>
</feature>
<evidence type="ECO:0000259" key="3">
    <source>
        <dbReference type="PROSITE" id="PS51471"/>
    </source>
</evidence>
<dbReference type="InterPro" id="IPR005123">
    <property type="entry name" value="Oxoglu/Fe-dep_dioxygenase_dom"/>
</dbReference>
<dbReference type="GO" id="GO:0016491">
    <property type="term" value="F:oxidoreductase activity"/>
    <property type="evidence" value="ECO:0007669"/>
    <property type="project" value="UniProtKB-KW"/>
</dbReference>
<accession>A0A5C3QC82</accession>
<dbReference type="Pfam" id="PF03171">
    <property type="entry name" value="2OG-FeII_Oxy"/>
    <property type="match status" value="1"/>
</dbReference>
<dbReference type="OrthoDB" id="406156at2759"/>
<dbReference type="AlphaFoldDB" id="A0A5C3QC82"/>
<name>A0A5C3QC82_9AGAR</name>
<keyword evidence="1" id="KW-0479">Metal-binding</keyword>
<dbReference type="STRING" id="1884261.A0A5C3QC82"/>
<dbReference type="Pfam" id="PF14226">
    <property type="entry name" value="DIOX_N"/>
    <property type="match status" value="1"/>
</dbReference>
<reference evidence="4 5" key="1">
    <citation type="journal article" date="2019" name="Nat. Ecol. Evol.">
        <title>Megaphylogeny resolves global patterns of mushroom evolution.</title>
        <authorList>
            <person name="Varga T."/>
            <person name="Krizsan K."/>
            <person name="Foldi C."/>
            <person name="Dima B."/>
            <person name="Sanchez-Garcia M."/>
            <person name="Sanchez-Ramirez S."/>
            <person name="Szollosi G.J."/>
            <person name="Szarkandi J.G."/>
            <person name="Papp V."/>
            <person name="Albert L."/>
            <person name="Andreopoulos W."/>
            <person name="Angelini C."/>
            <person name="Antonin V."/>
            <person name="Barry K.W."/>
            <person name="Bougher N.L."/>
            <person name="Buchanan P."/>
            <person name="Buyck B."/>
            <person name="Bense V."/>
            <person name="Catcheside P."/>
            <person name="Chovatia M."/>
            <person name="Cooper J."/>
            <person name="Damon W."/>
            <person name="Desjardin D."/>
            <person name="Finy P."/>
            <person name="Geml J."/>
            <person name="Haridas S."/>
            <person name="Hughes K."/>
            <person name="Justo A."/>
            <person name="Karasinski D."/>
            <person name="Kautmanova I."/>
            <person name="Kiss B."/>
            <person name="Kocsube S."/>
            <person name="Kotiranta H."/>
            <person name="LaButti K.M."/>
            <person name="Lechner B.E."/>
            <person name="Liimatainen K."/>
            <person name="Lipzen A."/>
            <person name="Lukacs Z."/>
            <person name="Mihaltcheva S."/>
            <person name="Morgado L.N."/>
            <person name="Niskanen T."/>
            <person name="Noordeloos M.E."/>
            <person name="Ohm R.A."/>
            <person name="Ortiz-Santana B."/>
            <person name="Ovrebo C."/>
            <person name="Racz N."/>
            <person name="Riley R."/>
            <person name="Savchenko A."/>
            <person name="Shiryaev A."/>
            <person name="Soop K."/>
            <person name="Spirin V."/>
            <person name="Szebenyi C."/>
            <person name="Tomsovsky M."/>
            <person name="Tulloss R.E."/>
            <person name="Uehling J."/>
            <person name="Grigoriev I.V."/>
            <person name="Vagvolgyi C."/>
            <person name="Papp T."/>
            <person name="Martin F.M."/>
            <person name="Miettinen O."/>
            <person name="Hibbett D.S."/>
            <person name="Nagy L.G."/>
        </authorList>
    </citation>
    <scope>NUCLEOTIDE SEQUENCE [LARGE SCALE GENOMIC DNA]</scope>
    <source>
        <strain evidence="4 5">CBS 309.79</strain>
    </source>
</reference>
<dbReference type="Proteomes" id="UP000305067">
    <property type="component" value="Unassembled WGS sequence"/>
</dbReference>